<dbReference type="Gene3D" id="3.40.50.300">
    <property type="entry name" value="P-loop containing nucleotide triphosphate hydrolases"/>
    <property type="match status" value="1"/>
</dbReference>
<gene>
    <name evidence="6" type="ordered locus">Cphy_3884</name>
</gene>
<reference evidence="7" key="1">
    <citation type="submission" date="2007-11" db="EMBL/GenBank/DDBJ databases">
        <title>Complete genome sequence of Clostridium phytofermentans ISDg.</title>
        <authorList>
            <person name="Leschine S.B."/>
            <person name="Warnick T.A."/>
            <person name="Blanchard J.L."/>
            <person name="Schnell D.J."/>
            <person name="Petit E.L."/>
            <person name="LaTouf W.G."/>
            <person name="Copeland A."/>
            <person name="Lucas S."/>
            <person name="Lapidus A."/>
            <person name="Barry K."/>
            <person name="Glavina del Rio T."/>
            <person name="Dalin E."/>
            <person name="Tice H."/>
            <person name="Pitluck S."/>
            <person name="Kiss H."/>
            <person name="Brettin T."/>
            <person name="Bruce D."/>
            <person name="Detter J.C."/>
            <person name="Han C."/>
            <person name="Kuske C."/>
            <person name="Schmutz J."/>
            <person name="Larimer F."/>
            <person name="Land M."/>
            <person name="Hauser L."/>
            <person name="Kyrpides N."/>
            <person name="Kim E.A."/>
            <person name="Richardson P."/>
        </authorList>
    </citation>
    <scope>NUCLEOTIDE SEQUENCE [LARGE SCALE GENOMIC DNA]</scope>
    <source>
        <strain evidence="7">ATCC 700394 / DSM 18823 / ISDg</strain>
    </source>
</reference>
<dbReference type="PANTHER" id="PTHR42711">
    <property type="entry name" value="ABC TRANSPORTER ATP-BINDING PROTEIN"/>
    <property type="match status" value="1"/>
</dbReference>
<keyword evidence="2" id="KW-0813">Transport</keyword>
<dbReference type="PROSITE" id="PS50893">
    <property type="entry name" value="ABC_TRANSPORTER_2"/>
    <property type="match status" value="1"/>
</dbReference>
<dbReference type="GO" id="GO:0005524">
    <property type="term" value="F:ATP binding"/>
    <property type="evidence" value="ECO:0007669"/>
    <property type="project" value="UniProtKB-KW"/>
</dbReference>
<dbReference type="eggNOG" id="COG1131">
    <property type="taxonomic scope" value="Bacteria"/>
</dbReference>
<dbReference type="InterPro" id="IPR003593">
    <property type="entry name" value="AAA+_ATPase"/>
</dbReference>
<sequence>MLEVNHVHKAYQNHTAVEDISFQMKQGEITGLIGPNGAGKSTTVSMIATLLRPDKGQILFNGEDIAKNPKIIRSSLGYVPQDIALYESLTGMDNFEFWGNAYHLSKALKKERIKQLSDMIGFTESELNRKVKEYSGGMKRRLNIAVALLHEPQLVILDEPTVGIDLQSRKQILSAIEQLKKAGTAILYVGHYLEEVERLCDRILIFNQGRCVWNDTVSNSLIQSGNKISLEQLYEELSIN</sequence>
<dbReference type="InterPro" id="IPR003439">
    <property type="entry name" value="ABC_transporter-like_ATP-bd"/>
</dbReference>
<dbReference type="InterPro" id="IPR017871">
    <property type="entry name" value="ABC_transporter-like_CS"/>
</dbReference>
<dbReference type="PANTHER" id="PTHR42711:SF5">
    <property type="entry name" value="ABC TRANSPORTER ATP-BINDING PROTEIN NATA"/>
    <property type="match status" value="1"/>
</dbReference>
<dbReference type="GO" id="GO:0016887">
    <property type="term" value="F:ATP hydrolysis activity"/>
    <property type="evidence" value="ECO:0007669"/>
    <property type="project" value="InterPro"/>
</dbReference>
<dbReference type="HOGENOM" id="CLU_000604_1_2_9"/>
<keyword evidence="7" id="KW-1185">Reference proteome</keyword>
<evidence type="ECO:0000256" key="1">
    <source>
        <dbReference type="ARBA" id="ARBA00005417"/>
    </source>
</evidence>
<evidence type="ECO:0000313" key="6">
    <source>
        <dbReference type="EMBL" id="ABX44231.1"/>
    </source>
</evidence>
<dbReference type="PROSITE" id="PS00211">
    <property type="entry name" value="ABC_TRANSPORTER_1"/>
    <property type="match status" value="1"/>
</dbReference>
<dbReference type="KEGG" id="cpy:Cphy_3884"/>
<dbReference type="Proteomes" id="UP000000370">
    <property type="component" value="Chromosome"/>
</dbReference>
<keyword evidence="3" id="KW-0547">Nucleotide-binding</keyword>
<comment type="similarity">
    <text evidence="1">Belongs to the ABC transporter superfamily.</text>
</comment>
<name>A9KL82_LACP7</name>
<protein>
    <submittedName>
        <fullName evidence="6">ABC transporter related</fullName>
    </submittedName>
</protein>
<dbReference type="InterPro" id="IPR027417">
    <property type="entry name" value="P-loop_NTPase"/>
</dbReference>
<dbReference type="CDD" id="cd03230">
    <property type="entry name" value="ABC_DR_subfamily_A"/>
    <property type="match status" value="1"/>
</dbReference>
<proteinExistence type="inferred from homology"/>
<dbReference type="STRING" id="357809.Cphy_3884"/>
<keyword evidence="4" id="KW-0067">ATP-binding</keyword>
<dbReference type="InterPro" id="IPR050763">
    <property type="entry name" value="ABC_transporter_ATP-binding"/>
</dbReference>
<dbReference type="SMART" id="SM00382">
    <property type="entry name" value="AAA"/>
    <property type="match status" value="1"/>
</dbReference>
<dbReference type="Pfam" id="PF00005">
    <property type="entry name" value="ABC_tran"/>
    <property type="match status" value="1"/>
</dbReference>
<evidence type="ECO:0000313" key="7">
    <source>
        <dbReference type="Proteomes" id="UP000000370"/>
    </source>
</evidence>
<feature type="domain" description="ABC transporter" evidence="5">
    <location>
        <begin position="2"/>
        <end position="233"/>
    </location>
</feature>
<evidence type="ECO:0000259" key="5">
    <source>
        <dbReference type="PROSITE" id="PS50893"/>
    </source>
</evidence>
<dbReference type="AlphaFoldDB" id="A9KL82"/>
<accession>A9KL82</accession>
<dbReference type="SUPFAM" id="SSF52540">
    <property type="entry name" value="P-loop containing nucleoside triphosphate hydrolases"/>
    <property type="match status" value="1"/>
</dbReference>
<organism evidence="6 7">
    <name type="scientific">Lachnoclostridium phytofermentans (strain ATCC 700394 / DSM 18823 / ISDg)</name>
    <name type="common">Clostridium phytofermentans</name>
    <dbReference type="NCBI Taxonomy" id="357809"/>
    <lineage>
        <taxon>Bacteria</taxon>
        <taxon>Bacillati</taxon>
        <taxon>Bacillota</taxon>
        <taxon>Clostridia</taxon>
        <taxon>Lachnospirales</taxon>
        <taxon>Lachnospiraceae</taxon>
    </lineage>
</organism>
<dbReference type="EMBL" id="CP000885">
    <property type="protein sequence ID" value="ABX44231.1"/>
    <property type="molecule type" value="Genomic_DNA"/>
</dbReference>
<evidence type="ECO:0000256" key="4">
    <source>
        <dbReference type="ARBA" id="ARBA00022840"/>
    </source>
</evidence>
<dbReference type="OrthoDB" id="9804819at2"/>
<dbReference type="RefSeq" id="WP_012201878.1">
    <property type="nucleotide sequence ID" value="NC_010001.1"/>
</dbReference>
<evidence type="ECO:0000256" key="2">
    <source>
        <dbReference type="ARBA" id="ARBA00022448"/>
    </source>
</evidence>
<evidence type="ECO:0000256" key="3">
    <source>
        <dbReference type="ARBA" id="ARBA00022741"/>
    </source>
</evidence>